<dbReference type="PROSITE" id="PS50932">
    <property type="entry name" value="HTH_LACI_2"/>
    <property type="match status" value="1"/>
</dbReference>
<dbReference type="GO" id="GO:0006355">
    <property type="term" value="P:regulation of DNA-templated transcription"/>
    <property type="evidence" value="ECO:0007669"/>
    <property type="project" value="InterPro"/>
</dbReference>
<dbReference type="RefSeq" id="WP_133079791.1">
    <property type="nucleotide sequence ID" value="NZ_NOKQ01000138.1"/>
</dbReference>
<dbReference type="Pfam" id="PF00356">
    <property type="entry name" value="LacI"/>
    <property type="match status" value="1"/>
</dbReference>
<comment type="caution">
    <text evidence="2">The sequence shown here is derived from an EMBL/GenBank/DDBJ whole genome shotgun (WGS) entry which is preliminary data.</text>
</comment>
<keyword evidence="3" id="KW-1185">Reference proteome</keyword>
<dbReference type="PROSITE" id="PS00356">
    <property type="entry name" value="HTH_LACI_1"/>
    <property type="match status" value="1"/>
</dbReference>
<dbReference type="Proteomes" id="UP000217065">
    <property type="component" value="Unassembled WGS sequence"/>
</dbReference>
<reference evidence="2 3" key="1">
    <citation type="submission" date="2017-07" db="EMBL/GenBank/DDBJ databases">
        <title>Tetzosporium hominis gen.nov. sp.nov.</title>
        <authorList>
            <person name="Tetz G."/>
            <person name="Tetz V."/>
        </authorList>
    </citation>
    <scope>NUCLEOTIDE SEQUENCE [LARGE SCALE GENOMIC DNA]</scope>
    <source>
        <strain evidence="2 3">VT-49</strain>
    </source>
</reference>
<dbReference type="CDD" id="cd01392">
    <property type="entry name" value="HTH_LacI"/>
    <property type="match status" value="1"/>
</dbReference>
<name>A0A264W621_9BACL</name>
<dbReference type="SUPFAM" id="SSF47413">
    <property type="entry name" value="lambda repressor-like DNA-binding domains"/>
    <property type="match status" value="1"/>
</dbReference>
<feature type="domain" description="HTH lacI-type" evidence="1">
    <location>
        <begin position="3"/>
        <end position="35"/>
    </location>
</feature>
<dbReference type="EMBL" id="NOKQ01000138">
    <property type="protein sequence ID" value="OZS79009.1"/>
    <property type="molecule type" value="Genomic_DNA"/>
</dbReference>
<feature type="non-terminal residue" evidence="2">
    <location>
        <position position="35"/>
    </location>
</feature>
<gene>
    <name evidence="2" type="ORF">CF394_03140</name>
</gene>
<evidence type="ECO:0000313" key="3">
    <source>
        <dbReference type="Proteomes" id="UP000217065"/>
    </source>
</evidence>
<organism evidence="2 3">
    <name type="scientific">Tetzosporium hominis</name>
    <dbReference type="NCBI Taxonomy" id="2020506"/>
    <lineage>
        <taxon>Bacteria</taxon>
        <taxon>Bacillati</taxon>
        <taxon>Bacillota</taxon>
        <taxon>Bacilli</taxon>
        <taxon>Bacillales</taxon>
        <taxon>Caryophanaceae</taxon>
        <taxon>Tetzosporium</taxon>
    </lineage>
</organism>
<dbReference type="PRINTS" id="PR00036">
    <property type="entry name" value="HTHLACI"/>
</dbReference>
<dbReference type="InterPro" id="IPR000843">
    <property type="entry name" value="HTH_LacI"/>
</dbReference>
<sequence length="35" mass="3852">MKTTIYDVARAAGVSITTVSRVINKTGRISEKTRQ</sequence>
<dbReference type="SMART" id="SM00354">
    <property type="entry name" value="HTH_LACI"/>
    <property type="match status" value="1"/>
</dbReference>
<dbReference type="OrthoDB" id="9796186at2"/>
<dbReference type="AlphaFoldDB" id="A0A264W621"/>
<protein>
    <recommendedName>
        <fullName evidence="1">HTH lacI-type domain-containing protein</fullName>
    </recommendedName>
</protein>
<dbReference type="InterPro" id="IPR010982">
    <property type="entry name" value="Lambda_DNA-bd_dom_sf"/>
</dbReference>
<accession>A0A264W621</accession>
<evidence type="ECO:0000259" key="1">
    <source>
        <dbReference type="PROSITE" id="PS50932"/>
    </source>
</evidence>
<proteinExistence type="predicted"/>
<dbReference type="Gene3D" id="1.10.260.40">
    <property type="entry name" value="lambda repressor-like DNA-binding domains"/>
    <property type="match status" value="1"/>
</dbReference>
<dbReference type="GO" id="GO:0003677">
    <property type="term" value="F:DNA binding"/>
    <property type="evidence" value="ECO:0007669"/>
    <property type="project" value="InterPro"/>
</dbReference>
<evidence type="ECO:0000313" key="2">
    <source>
        <dbReference type="EMBL" id="OZS79009.1"/>
    </source>
</evidence>